<dbReference type="AlphaFoldDB" id="A0A1H4D4P9"/>
<reference evidence="2" key="1">
    <citation type="submission" date="2016-10" db="EMBL/GenBank/DDBJ databases">
        <authorList>
            <person name="Varghese N."/>
            <person name="Submissions S."/>
        </authorList>
    </citation>
    <scope>NUCLEOTIDE SEQUENCE [LARGE SCALE GENOMIC DNA]</scope>
    <source>
        <strain evidence="2">DSM 22376</strain>
    </source>
</reference>
<sequence length="37" mass="4278">MLILVHIELVIFSRDKNKVSNVKAKSIFDIRLTPILL</sequence>
<protein>
    <submittedName>
        <fullName evidence="1">Uncharacterized protein</fullName>
    </submittedName>
</protein>
<dbReference type="Proteomes" id="UP000198951">
    <property type="component" value="Unassembled WGS sequence"/>
</dbReference>
<evidence type="ECO:0000313" key="1">
    <source>
        <dbReference type="EMBL" id="SEA67558.1"/>
    </source>
</evidence>
<dbReference type="EMBL" id="FNRD01000007">
    <property type="protein sequence ID" value="SEA67558.1"/>
    <property type="molecule type" value="Genomic_DNA"/>
</dbReference>
<evidence type="ECO:0000313" key="2">
    <source>
        <dbReference type="Proteomes" id="UP000198951"/>
    </source>
</evidence>
<accession>A0A1H4D4P9</accession>
<dbReference type="STRING" id="150146.SAMN05443667_10748"/>
<gene>
    <name evidence="1" type="ORF">SAMN05443667_10748</name>
</gene>
<organism evidence="1 2">
    <name type="scientific">Flavobacterium gillisiae</name>
    <dbReference type="NCBI Taxonomy" id="150146"/>
    <lineage>
        <taxon>Bacteria</taxon>
        <taxon>Pseudomonadati</taxon>
        <taxon>Bacteroidota</taxon>
        <taxon>Flavobacteriia</taxon>
        <taxon>Flavobacteriales</taxon>
        <taxon>Flavobacteriaceae</taxon>
        <taxon>Flavobacterium</taxon>
    </lineage>
</organism>
<keyword evidence="2" id="KW-1185">Reference proteome</keyword>
<proteinExistence type="predicted"/>
<name>A0A1H4D4P9_9FLAO</name>